<dbReference type="Pfam" id="PF12022">
    <property type="entry name" value="COG2_C"/>
    <property type="match status" value="1"/>
</dbReference>
<dbReference type="InterPro" id="IPR024074">
    <property type="entry name" value="AS_cat/multimer_dom_body"/>
</dbReference>
<evidence type="ECO:0000256" key="5">
    <source>
        <dbReference type="ARBA" id="ARBA00022448"/>
    </source>
</evidence>
<feature type="region of interest" description="Disordered" evidence="15">
    <location>
        <begin position="193"/>
        <end position="229"/>
    </location>
</feature>
<gene>
    <name evidence="20" type="ORF">HID58_041698</name>
</gene>
<evidence type="ECO:0000256" key="12">
    <source>
        <dbReference type="ARBA" id="ARBA00023034"/>
    </source>
</evidence>
<evidence type="ECO:0000256" key="15">
    <source>
        <dbReference type="SAM" id="MobiDB-lite"/>
    </source>
</evidence>
<evidence type="ECO:0000256" key="7">
    <source>
        <dbReference type="ARBA" id="ARBA00022598"/>
    </source>
</evidence>
<keyword evidence="8" id="KW-0028">Amino-acid biosynthesis</keyword>
<accession>A0ABQ8BBJ8</accession>
<dbReference type="Pfam" id="PF00764">
    <property type="entry name" value="Arginosuc_synth"/>
    <property type="match status" value="1"/>
</dbReference>
<organism evidence="20 21">
    <name type="scientific">Brassica napus</name>
    <name type="common">Rape</name>
    <dbReference type="NCBI Taxonomy" id="3708"/>
    <lineage>
        <taxon>Eukaryota</taxon>
        <taxon>Viridiplantae</taxon>
        <taxon>Streptophyta</taxon>
        <taxon>Embryophyta</taxon>
        <taxon>Tracheophyta</taxon>
        <taxon>Spermatophyta</taxon>
        <taxon>Magnoliopsida</taxon>
        <taxon>eudicotyledons</taxon>
        <taxon>Gunneridae</taxon>
        <taxon>Pentapetalae</taxon>
        <taxon>rosids</taxon>
        <taxon>malvids</taxon>
        <taxon>Brassicales</taxon>
        <taxon>Brassicaceae</taxon>
        <taxon>Brassiceae</taxon>
        <taxon>Brassica</taxon>
    </lineage>
</organism>
<feature type="region of interest" description="Disordered" evidence="15">
    <location>
        <begin position="274"/>
        <end position="377"/>
    </location>
</feature>
<comment type="subcellular location">
    <subcellularLocation>
        <location evidence="1">Golgi apparatus membrane</location>
        <topology evidence="1">Peripheral membrane protein</topology>
    </subcellularLocation>
</comment>
<evidence type="ECO:0000256" key="9">
    <source>
        <dbReference type="ARBA" id="ARBA00022741"/>
    </source>
</evidence>
<keyword evidence="7" id="KW-0436">Ligase</keyword>
<dbReference type="SUPFAM" id="SSF69864">
    <property type="entry name" value="Argininosuccinate synthetase, C-terminal domain"/>
    <property type="match status" value="1"/>
</dbReference>
<evidence type="ECO:0000256" key="10">
    <source>
        <dbReference type="ARBA" id="ARBA00022840"/>
    </source>
</evidence>
<keyword evidence="11" id="KW-0653">Protein transport</keyword>
<evidence type="ECO:0000256" key="3">
    <source>
        <dbReference type="ARBA" id="ARBA00012286"/>
    </source>
</evidence>
<evidence type="ECO:0000259" key="19">
    <source>
        <dbReference type="Pfam" id="PF20979"/>
    </source>
</evidence>
<dbReference type="Pfam" id="PF20979">
    <property type="entry name" value="Arginosuc_syn_C"/>
    <property type="match status" value="1"/>
</dbReference>
<dbReference type="InterPro" id="IPR009316">
    <property type="entry name" value="COG2"/>
</dbReference>
<feature type="domain" description="Arginosuccinate synthase C-terminal" evidence="19">
    <location>
        <begin position="1556"/>
        <end position="1773"/>
    </location>
</feature>
<dbReference type="InterPro" id="IPR048268">
    <property type="entry name" value="Arginosuc_syn_C"/>
</dbReference>
<evidence type="ECO:0000256" key="6">
    <source>
        <dbReference type="ARBA" id="ARBA00022571"/>
    </source>
</evidence>
<dbReference type="SUPFAM" id="SSF52402">
    <property type="entry name" value="Adenine nucleotide alpha hydrolases-like"/>
    <property type="match status" value="1"/>
</dbReference>
<dbReference type="PANTHER" id="PTHR12961">
    <property type="entry name" value="CONSERVED OLIGOMERIC GOLGI COMPLEX COMPONENT 2"/>
    <property type="match status" value="1"/>
</dbReference>
<dbReference type="Pfam" id="PF06148">
    <property type="entry name" value="COG2_N"/>
    <property type="match status" value="1"/>
</dbReference>
<feature type="region of interest" description="Disordered" evidence="15">
    <location>
        <begin position="451"/>
        <end position="496"/>
    </location>
</feature>
<keyword evidence="5" id="KW-0813">Transport</keyword>
<evidence type="ECO:0000256" key="4">
    <source>
        <dbReference type="ARBA" id="ARBA00020977"/>
    </source>
</evidence>
<feature type="compositionally biased region" description="Polar residues" evidence="15">
    <location>
        <begin position="277"/>
        <end position="286"/>
    </location>
</feature>
<protein>
    <recommendedName>
        <fullName evidence="4">Conserved oligomeric Golgi complex subunit 2</fullName>
        <ecNumber evidence="3">6.3.4.5</ecNumber>
    </recommendedName>
    <alternativeName>
        <fullName evidence="14">Component of oligomeric Golgi complex 2</fullName>
    </alternativeName>
</protein>
<dbReference type="Gene3D" id="3.90.1260.10">
    <property type="entry name" value="Argininosuccinate synthetase, chain A, domain 2"/>
    <property type="match status" value="1"/>
</dbReference>
<evidence type="ECO:0000256" key="14">
    <source>
        <dbReference type="ARBA" id="ARBA00031344"/>
    </source>
</evidence>
<dbReference type="CDD" id="cd01999">
    <property type="entry name" value="ASS"/>
    <property type="match status" value="1"/>
</dbReference>
<feature type="domain" description="COG complex component COG2 C-terminal" evidence="18">
    <location>
        <begin position="894"/>
        <end position="1200"/>
    </location>
</feature>
<evidence type="ECO:0000313" key="20">
    <source>
        <dbReference type="EMBL" id="KAH0902195.1"/>
    </source>
</evidence>
<comment type="pathway">
    <text evidence="2">Amino-acid biosynthesis; L-arginine biosynthesis; L-arginine from L-ornithine and carbamoyl phosphate: step 2/3.</text>
</comment>
<comment type="caution">
    <text evidence="20">The sequence shown here is derived from an EMBL/GenBank/DDBJ whole genome shotgun (WGS) entry which is preliminary data.</text>
</comment>
<evidence type="ECO:0000259" key="17">
    <source>
        <dbReference type="Pfam" id="PF06148"/>
    </source>
</evidence>
<feature type="compositionally biased region" description="Basic and acidic residues" evidence="15">
    <location>
        <begin position="471"/>
        <end position="481"/>
    </location>
</feature>
<evidence type="ECO:0000259" key="16">
    <source>
        <dbReference type="Pfam" id="PF00764"/>
    </source>
</evidence>
<evidence type="ECO:0000256" key="1">
    <source>
        <dbReference type="ARBA" id="ARBA00004395"/>
    </source>
</evidence>
<sequence>MSSRGGFFTGGSAPSPAPSPALLEAQAVPPANGSASSLTSRIGVLAFVGLAIMSRRLSRSEKGKMQAPQELPPKKPPVRIPANTNDDLIEANRLTIIGRLTNPLVQKPRADAKIWVEVNGLQPLIMKMEIELPTDDITEVEFEYMKIEKHCFTCFSLLHEEIDCPYRPLNAPPPKERKLGITQSIALQRIEAEKKHHDDRRGYSRPENAHLSLRSADDNYIQPKREGNISEYGRYKDRTGSYNREHSILSRTARSNAAHYRNQRPSMQYRVVDKSRLSSGSSTPHQVSGGRLGVLAVRTSPPNNIGRDLPRSNEITPTRSLKDRLGPSSDQAEANSGSKERRSALECISEPATSKEPATRRTPSFESGRLQHGETRMDENYTIMRANTVESPPPDRIPATLRLGLDSSEAASKRGSIPLSSLSKAVSKRRVTKIQKRVVRSPILVPSLKRQTVARPTTSTKRRLAGSTQASRREEAAKSKMSDLVTTLPSPSSAPRSASDFFSDPYDSHPLWFKPSLFLSPVFDSESYISELRTFVPFDTLRSELRSHLASLNRELVDLINRDYADFVSLSTKLVDIDEAVVRMRAPLLGLREKIAAFRGSVEAALFALRSGLQQRSDAASAREVLELLLDTFHVVSKVEKLIKVLPSAPSDWQKEDGGVSLRSSVNVENSTQQDGTTMRETQSMLLERIASEMNRLKFYMAHAQNLPFVENMEKRIQSANVLLDASLGHSFIDGLNNSDTSVLYNCLRAYAAIDNTKSAEEIFRSTIVAPFIHKIVALETSTDAAGSSGDELENDYKQIKHFIAKDCKMLLEISSTDKSGLHVFDFLANSILKEVLSAIQKVKPGAFSPGRPTEFLKNYKASLDFLAYLEGYCPSRTAVTKFRTESVYIEFMKQWNVGVYFSLRFQEIAGALDSALTSPSLVFIQDSDLDKRSSPNLMLRQSATLLESLRSCWKEDVLVFSAADKFLRLTLQLLSRYCVWVSSSLHTRRGNASPSPGCDWAVSATTEDFVYVIHDVNDIVSEVCGDYLGHISRHLSSCSTEVLDVVRTSMLQGGDKLKEVLPLLTNTIIEIIVDKSVEDLRQVRGITTTYRMTNKPPPVRHSPYVVGILRHVKTFLEGDKATHYLTQETREEILLHTVTDITRRYYESADEVVSLARRTESSLQQFRRKAQKRAGAASGASDDNVSETDKMCMQLFLDAQEYGRNIAALGLKPADIPVYCSLWQCVAPADRQNTKRVKTLESTWSPVDISYTTQTFISQNKSLSQTQTVRQLRKPRNNLPYMAEMSATSFPSSSSSSSALALCSSPNASLRCQNVACPKTTSSFQELSVRRSQLVGNALAIGHLPVTRACKNQAIRAVLSSDGQAADSKGVGLRGKLKKVVLAYSGGLDTSVIVPWLKENYGCEVVCFTADVGQGIKELDGLEQKAKASGASQLVVKDLTEEFVKDYIFPCLRAGAIYERKYLLGTSMARPVIAKAMVDVAAEVGADAVAHGCTGKGNDQASTWTVRFELTFFSLNPELKVVAPWREWEIQGREDAIEYAKKHNVPVPVTKKSIYSRDRNLWHLSHEGDILEDPANEPKKDMYMMSVDPEDAPDQPEYIEIGIESGLPVSLNGKPLSPATLLSELNTIGGKHGIGRIDMVENRLVGMKSRGVYETPGGTILFAAVQELESLTLDRESIQVKDSLALKYAEMVYAGRWFDPLKESMDAFMEKLTEKTTGSVTLKLYKGSVSVTGRKSPNSLYRQDISSFEGSEIYNQADAAGFIRLYGLPMRVRAMLEKGI</sequence>
<feature type="region of interest" description="Disordered" evidence="15">
    <location>
        <begin position="1"/>
        <end position="21"/>
    </location>
</feature>
<dbReference type="EC" id="6.3.4.5" evidence="3"/>
<proteinExistence type="inferred from homology"/>
<keyword evidence="12" id="KW-0333">Golgi apparatus</keyword>
<dbReference type="NCBIfam" id="TIGR00032">
    <property type="entry name" value="argG"/>
    <property type="match status" value="1"/>
</dbReference>
<keyword evidence="21" id="KW-1185">Reference proteome</keyword>
<dbReference type="InterPro" id="IPR018223">
    <property type="entry name" value="Arginosuc_synth_CS"/>
</dbReference>
<dbReference type="PANTHER" id="PTHR12961:SF1">
    <property type="entry name" value="CONSERVED OLIGOMERIC GOLGI COMPLEX SUBUNIT 2"/>
    <property type="match status" value="1"/>
</dbReference>
<feature type="region of interest" description="Disordered" evidence="15">
    <location>
        <begin position="1167"/>
        <end position="1186"/>
    </location>
</feature>
<dbReference type="InterPro" id="IPR048267">
    <property type="entry name" value="Arginosuc_syn_N"/>
</dbReference>
<dbReference type="PROSITE" id="PS00564">
    <property type="entry name" value="ARGININOSUCCIN_SYN_1"/>
    <property type="match status" value="1"/>
</dbReference>
<feature type="domain" description="Conserved oligomeric Golgi complex subunit 2 N-terminal" evidence="17">
    <location>
        <begin position="511"/>
        <end position="585"/>
    </location>
</feature>
<dbReference type="InterPro" id="IPR001518">
    <property type="entry name" value="Arginosuc_synth"/>
</dbReference>
<feature type="compositionally biased region" description="Pro residues" evidence="15">
    <location>
        <begin position="70"/>
        <end position="79"/>
    </location>
</feature>
<evidence type="ECO:0000259" key="18">
    <source>
        <dbReference type="Pfam" id="PF12022"/>
    </source>
</evidence>
<reference evidence="20 21" key="1">
    <citation type="submission" date="2021-05" db="EMBL/GenBank/DDBJ databases">
        <title>Genome Assembly of Synthetic Allotetraploid Brassica napus Reveals Homoeologous Exchanges between Subgenomes.</title>
        <authorList>
            <person name="Davis J.T."/>
        </authorList>
    </citation>
    <scope>NUCLEOTIDE SEQUENCE [LARGE SCALE GENOMIC DNA]</scope>
    <source>
        <strain evidence="21">cv. Da-Ae</strain>
        <tissue evidence="20">Seedling</tissue>
    </source>
</reference>
<feature type="domain" description="Arginosuccinate synthase-like N-terminal" evidence="16">
    <location>
        <begin position="1380"/>
        <end position="1547"/>
    </location>
</feature>
<evidence type="ECO:0000256" key="13">
    <source>
        <dbReference type="ARBA" id="ARBA00023136"/>
    </source>
</evidence>
<evidence type="ECO:0000256" key="11">
    <source>
        <dbReference type="ARBA" id="ARBA00022927"/>
    </source>
</evidence>
<evidence type="ECO:0000313" key="21">
    <source>
        <dbReference type="Proteomes" id="UP000824890"/>
    </source>
</evidence>
<feature type="compositionally biased region" description="Polar residues" evidence="15">
    <location>
        <begin position="328"/>
        <end position="337"/>
    </location>
</feature>
<feature type="region of interest" description="Disordered" evidence="15">
    <location>
        <begin position="59"/>
        <end position="81"/>
    </location>
</feature>
<evidence type="ECO:0000256" key="8">
    <source>
        <dbReference type="ARBA" id="ARBA00022605"/>
    </source>
</evidence>
<dbReference type="NCBIfam" id="NF001770">
    <property type="entry name" value="PRK00509.1"/>
    <property type="match status" value="1"/>
</dbReference>
<evidence type="ECO:0000256" key="2">
    <source>
        <dbReference type="ARBA" id="ARBA00004967"/>
    </source>
</evidence>
<dbReference type="InterPro" id="IPR014729">
    <property type="entry name" value="Rossmann-like_a/b/a_fold"/>
</dbReference>
<dbReference type="InterPro" id="IPR024603">
    <property type="entry name" value="COG_complex_COG2_C"/>
</dbReference>
<name>A0ABQ8BBJ8_BRANA</name>
<dbReference type="Proteomes" id="UP000824890">
    <property type="component" value="Unassembled WGS sequence"/>
</dbReference>
<keyword evidence="9" id="KW-0547">Nucleotide-binding</keyword>
<keyword evidence="13" id="KW-0472">Membrane</keyword>
<dbReference type="HAMAP" id="MF_00005">
    <property type="entry name" value="Arg_succ_synth_type1"/>
    <property type="match status" value="1"/>
</dbReference>
<keyword evidence="10" id="KW-0067">ATP-binding</keyword>
<dbReference type="InterPro" id="IPR023434">
    <property type="entry name" value="Arginosuc_synth_type_1_subfam"/>
</dbReference>
<dbReference type="Gene3D" id="3.40.50.620">
    <property type="entry name" value="HUPs"/>
    <property type="match status" value="1"/>
</dbReference>
<dbReference type="InterPro" id="IPR024602">
    <property type="entry name" value="COG_su2_N"/>
</dbReference>
<dbReference type="EMBL" id="JAGKQM010000011">
    <property type="protein sequence ID" value="KAH0902195.1"/>
    <property type="molecule type" value="Genomic_DNA"/>
</dbReference>
<feature type="compositionally biased region" description="Basic and acidic residues" evidence="15">
    <location>
        <begin position="193"/>
        <end position="208"/>
    </location>
</feature>
<keyword evidence="6" id="KW-0055">Arginine biosynthesis</keyword>